<dbReference type="InterPro" id="IPR001254">
    <property type="entry name" value="Trypsin_dom"/>
</dbReference>
<sequence>MLERSVLVLLMFMQAASTTEAYTPFSFRPSVRYGHRKNDPGRVIHKIPPKNLDLPASSNSPQKFFDQNFLYQVMNVAQYLQSLPSSCHFEGTRYSCNIGLGCIFQGQRPVDLCNGGLLWSCCVPRNVVPSLVNLVNEPECGRSHMRDSKIVGGENANFGDQPWQVAIVKQSFLYRKISCGGALINRQWVVTAAHCVARTQTSGLRVRLGEHDIKQTTEKYAHEELAVRRKVVNPGYNPSNYQHDIALLQLQRPVRFRRHIIPVCLPLFGEDFSGQKATVTGWGRTRYGVRDSPGILQKVELEVIDHNECQEWYKSIGRKETIFPTMVCAGYKEGGKDSCQGDSGGPLTAVKNGRSTLVGLVSWGVGCARPKLPGVYTKISEYVDWIGKVTS</sequence>
<keyword evidence="3 5" id="KW-0720">Serine protease</keyword>
<evidence type="ECO:0000256" key="5">
    <source>
        <dbReference type="RuleBase" id="RU363034"/>
    </source>
</evidence>
<dbReference type="OrthoDB" id="10002959at2759"/>
<dbReference type="InterPro" id="IPR033116">
    <property type="entry name" value="TRYPSIN_SER"/>
</dbReference>
<dbReference type="PANTHER" id="PTHR24264:SF83">
    <property type="entry name" value="COMPLEMENT FACTOR I"/>
    <property type="match status" value="1"/>
</dbReference>
<dbReference type="InterPro" id="IPR018114">
    <property type="entry name" value="TRYPSIN_HIS"/>
</dbReference>
<keyword evidence="6" id="KW-0732">Signal</keyword>
<dbReference type="InterPro" id="IPR043504">
    <property type="entry name" value="Peptidase_S1_PA_chymotrypsin"/>
</dbReference>
<feature type="non-terminal residue" evidence="8">
    <location>
        <position position="391"/>
    </location>
</feature>
<dbReference type="AlphaFoldDB" id="A0A087T8K3"/>
<dbReference type="CDD" id="cd00190">
    <property type="entry name" value="Tryp_SPc"/>
    <property type="match status" value="1"/>
</dbReference>
<keyword evidence="1 5" id="KW-0645">Protease</keyword>
<evidence type="ECO:0000259" key="7">
    <source>
        <dbReference type="PROSITE" id="PS50240"/>
    </source>
</evidence>
<evidence type="ECO:0000256" key="2">
    <source>
        <dbReference type="ARBA" id="ARBA00022801"/>
    </source>
</evidence>
<accession>A0A087T8K3</accession>
<dbReference type="PRINTS" id="PR00722">
    <property type="entry name" value="CHYMOTRYPSIN"/>
</dbReference>
<dbReference type="GO" id="GO:0006508">
    <property type="term" value="P:proteolysis"/>
    <property type="evidence" value="ECO:0007669"/>
    <property type="project" value="UniProtKB-KW"/>
</dbReference>
<feature type="chain" id="PRO_5001829391" evidence="6">
    <location>
        <begin position="22"/>
        <end position="391"/>
    </location>
</feature>
<dbReference type="GO" id="GO:0004252">
    <property type="term" value="F:serine-type endopeptidase activity"/>
    <property type="evidence" value="ECO:0007669"/>
    <property type="project" value="InterPro"/>
</dbReference>
<gene>
    <name evidence="8" type="ORF">X975_11128</name>
</gene>
<dbReference type="PROSITE" id="PS00134">
    <property type="entry name" value="TRYPSIN_HIS"/>
    <property type="match status" value="1"/>
</dbReference>
<feature type="domain" description="Peptidase S1" evidence="7">
    <location>
        <begin position="150"/>
        <end position="391"/>
    </location>
</feature>
<dbReference type="OMA" id="PSSCHFE"/>
<reference evidence="8 9" key="1">
    <citation type="submission" date="2013-11" db="EMBL/GenBank/DDBJ databases">
        <title>Genome sequencing of Stegodyphus mimosarum.</title>
        <authorList>
            <person name="Bechsgaard J."/>
        </authorList>
    </citation>
    <scope>NUCLEOTIDE SEQUENCE [LARGE SCALE GENOMIC DNA]</scope>
</reference>
<evidence type="ECO:0000256" key="6">
    <source>
        <dbReference type="SAM" id="SignalP"/>
    </source>
</evidence>
<dbReference type="EMBL" id="KK113959">
    <property type="protein sequence ID" value="KFM61442.1"/>
    <property type="molecule type" value="Genomic_DNA"/>
</dbReference>
<dbReference type="InterPro" id="IPR009003">
    <property type="entry name" value="Peptidase_S1_PA"/>
</dbReference>
<dbReference type="SMART" id="SM00020">
    <property type="entry name" value="Tryp_SPc"/>
    <property type="match status" value="1"/>
</dbReference>
<dbReference type="PANTHER" id="PTHR24264">
    <property type="entry name" value="TRYPSIN-RELATED"/>
    <property type="match status" value="1"/>
</dbReference>
<evidence type="ECO:0000313" key="9">
    <source>
        <dbReference type="Proteomes" id="UP000054359"/>
    </source>
</evidence>
<evidence type="ECO:0000256" key="4">
    <source>
        <dbReference type="ARBA" id="ARBA00023157"/>
    </source>
</evidence>
<name>A0A087T8K3_STEMI</name>
<dbReference type="InterPro" id="IPR001314">
    <property type="entry name" value="Peptidase_S1A"/>
</dbReference>
<dbReference type="SUPFAM" id="SSF50494">
    <property type="entry name" value="Trypsin-like serine proteases"/>
    <property type="match status" value="1"/>
</dbReference>
<dbReference type="Gene3D" id="2.40.10.10">
    <property type="entry name" value="Trypsin-like serine proteases"/>
    <property type="match status" value="1"/>
</dbReference>
<keyword evidence="2 5" id="KW-0378">Hydrolase</keyword>
<keyword evidence="9" id="KW-1185">Reference proteome</keyword>
<feature type="signal peptide" evidence="6">
    <location>
        <begin position="1"/>
        <end position="21"/>
    </location>
</feature>
<evidence type="ECO:0000313" key="8">
    <source>
        <dbReference type="EMBL" id="KFM61442.1"/>
    </source>
</evidence>
<dbReference type="GO" id="GO:0005615">
    <property type="term" value="C:extracellular space"/>
    <property type="evidence" value="ECO:0007669"/>
    <property type="project" value="TreeGrafter"/>
</dbReference>
<dbReference type="InterPro" id="IPR050127">
    <property type="entry name" value="Serine_Proteases_S1"/>
</dbReference>
<evidence type="ECO:0000256" key="1">
    <source>
        <dbReference type="ARBA" id="ARBA00022670"/>
    </source>
</evidence>
<proteinExistence type="predicted"/>
<evidence type="ECO:0000256" key="3">
    <source>
        <dbReference type="ARBA" id="ARBA00022825"/>
    </source>
</evidence>
<dbReference type="STRING" id="407821.A0A087T8K3"/>
<dbReference type="Pfam" id="PF00089">
    <property type="entry name" value="Trypsin"/>
    <property type="match status" value="1"/>
</dbReference>
<protein>
    <submittedName>
        <fullName evidence="8">Serine proteinase stubble</fullName>
    </submittedName>
</protein>
<keyword evidence="4" id="KW-1015">Disulfide bond</keyword>
<dbReference type="Proteomes" id="UP000054359">
    <property type="component" value="Unassembled WGS sequence"/>
</dbReference>
<organism evidence="8 9">
    <name type="scientific">Stegodyphus mimosarum</name>
    <name type="common">African social velvet spider</name>
    <dbReference type="NCBI Taxonomy" id="407821"/>
    <lineage>
        <taxon>Eukaryota</taxon>
        <taxon>Metazoa</taxon>
        <taxon>Ecdysozoa</taxon>
        <taxon>Arthropoda</taxon>
        <taxon>Chelicerata</taxon>
        <taxon>Arachnida</taxon>
        <taxon>Araneae</taxon>
        <taxon>Araneomorphae</taxon>
        <taxon>Entelegynae</taxon>
        <taxon>Eresoidea</taxon>
        <taxon>Eresidae</taxon>
        <taxon>Stegodyphus</taxon>
    </lineage>
</organism>
<dbReference type="PROSITE" id="PS00135">
    <property type="entry name" value="TRYPSIN_SER"/>
    <property type="match status" value="1"/>
</dbReference>
<dbReference type="PROSITE" id="PS50240">
    <property type="entry name" value="TRYPSIN_DOM"/>
    <property type="match status" value="1"/>
</dbReference>
<dbReference type="FunFam" id="2.40.10.10:FF:000006">
    <property type="entry name" value="Serine proteinase stubble"/>
    <property type="match status" value="1"/>
</dbReference>